<organism evidence="2 3">
    <name type="scientific">Klebsiella phage 0507-KN2-1</name>
    <name type="common">Taipeivirus 0507KN21</name>
    <dbReference type="NCBI Taxonomy" id="2991282"/>
    <lineage>
        <taxon>Viruses</taxon>
        <taxon>Duplodnaviria</taxon>
        <taxon>Heunggongvirae</taxon>
        <taxon>Uroviricota</taxon>
        <taxon>Caudoviricetes</taxon>
        <taxon>Pantevenvirales</taxon>
        <taxon>Ackermannviridae</taxon>
        <taxon>Taipeivirus</taxon>
        <taxon>Taipeivirus 0507KN21</taxon>
    </lineage>
</organism>
<evidence type="ECO:0000259" key="1">
    <source>
        <dbReference type="Pfam" id="PF23854"/>
    </source>
</evidence>
<sequence length="289" mass="30774">MKPSVIWNRASIHPNWFMLRNLLSVSGAIFCIASPDLNTPINWGYFLMNAQIYDALEQGNAFNNPLPGFSATSQTLITNGQQSIAGITSIPDTSVQAAITAGGLTPAKLNTMNTMYGTANTGIGTLNSYGDQTVNEAYNRIGTSVSYKSGLKSIEREPTNCDLINNAFGVVQTLGRQWLTAMEDALSPITDKIQELYDLAKQGAAAGLAKIQALASQVNGLINDAVAKVNGVIQNITDGIAAELAHIEDMVKKCLNFSFANVLGEWAKDLCAGGVINNIGSNDLKNALK</sequence>
<dbReference type="EMBL" id="AB797215">
    <property type="protein sequence ID" value="BAN78469.1"/>
    <property type="molecule type" value="Genomic_DNA"/>
</dbReference>
<name>S6CFF2_BPK05</name>
<proteinExistence type="predicted"/>
<dbReference type="OrthoDB" id="7355at10239"/>
<organismHost>
    <name type="scientific">Klebsiella</name>
    <dbReference type="NCBI Taxonomy" id="570"/>
</organismHost>
<dbReference type="InterPro" id="IPR055641">
    <property type="entry name" value="DUF7217"/>
</dbReference>
<dbReference type="GeneID" id="16836188"/>
<feature type="domain" description="DUF7217" evidence="1">
    <location>
        <begin position="48"/>
        <end position="288"/>
    </location>
</feature>
<evidence type="ECO:0000313" key="2">
    <source>
        <dbReference type="EMBL" id="BAN78469.1"/>
    </source>
</evidence>
<keyword evidence="3" id="KW-1185">Reference proteome</keyword>
<evidence type="ECO:0000313" key="3">
    <source>
        <dbReference type="Proteomes" id="UP000015925"/>
    </source>
</evidence>
<dbReference type="Pfam" id="PF23854">
    <property type="entry name" value="DUF7217"/>
    <property type="match status" value="1"/>
</dbReference>
<accession>S6CFF2</accession>
<protein>
    <recommendedName>
        <fullName evidence="1">DUF7217 domain-containing protein</fullName>
    </recommendedName>
</protein>
<dbReference type="RefSeq" id="YP_008532070.1">
    <property type="nucleotide sequence ID" value="NC_022343.1"/>
</dbReference>
<reference evidence="2 3" key="1">
    <citation type="journal article" date="2013" name="PLoS ONE">
        <title>Isolation of a Bacteriophage Specific for a New Capsular Type of Klebsiella pneumoniae and Characterization of Its Polysaccharide Depolymerase.</title>
        <authorList>
            <person name="Hsu C.R."/>
            <person name="Lin T.L."/>
            <person name="Pan Y.J."/>
            <person name="Hsieh P.F."/>
            <person name="Wang J.T."/>
        </authorList>
    </citation>
    <scope>NUCLEOTIDE SEQUENCE [LARGE SCALE GENOMIC DNA]</scope>
    <source>
        <strain evidence="2 3">0507-KN2-1</strain>
    </source>
</reference>
<dbReference type="KEGG" id="vg:16836188"/>
<dbReference type="Proteomes" id="UP000015925">
    <property type="component" value="Segment"/>
</dbReference>